<accession>A0AAE3XRY7</accession>
<proteinExistence type="predicted"/>
<protein>
    <recommendedName>
        <fullName evidence="3">IPExxxVDY family protein</fullName>
    </recommendedName>
</protein>
<name>A0AAE3XRY7_9BACT</name>
<dbReference type="RefSeq" id="WP_309941200.1">
    <property type="nucleotide sequence ID" value="NZ_AP025305.1"/>
</dbReference>
<dbReference type="NCBIfam" id="NF033205">
    <property type="entry name" value="IPExxxVDY"/>
    <property type="match status" value="1"/>
</dbReference>
<evidence type="ECO:0000313" key="1">
    <source>
        <dbReference type="EMBL" id="MDR6240870.1"/>
    </source>
</evidence>
<reference evidence="1" key="1">
    <citation type="submission" date="2023-07" db="EMBL/GenBank/DDBJ databases">
        <title>Genomic Encyclopedia of Type Strains, Phase IV (KMG-IV): sequencing the most valuable type-strain genomes for metagenomic binning, comparative biology and taxonomic classification.</title>
        <authorList>
            <person name="Goeker M."/>
        </authorList>
    </citation>
    <scope>NUCLEOTIDE SEQUENCE</scope>
    <source>
        <strain evidence="1">DSM 26174</strain>
    </source>
</reference>
<comment type="caution">
    <text evidence="1">The sequence shown here is derived from an EMBL/GenBank/DDBJ whole genome shotgun (WGS) entry which is preliminary data.</text>
</comment>
<dbReference type="AlphaFoldDB" id="A0AAE3XRY7"/>
<gene>
    <name evidence="1" type="ORF">HNQ88_003946</name>
</gene>
<organism evidence="1 2">
    <name type="scientific">Aureibacter tunicatorum</name>
    <dbReference type="NCBI Taxonomy" id="866807"/>
    <lineage>
        <taxon>Bacteria</taxon>
        <taxon>Pseudomonadati</taxon>
        <taxon>Bacteroidota</taxon>
        <taxon>Cytophagia</taxon>
        <taxon>Cytophagales</taxon>
        <taxon>Persicobacteraceae</taxon>
        <taxon>Aureibacter</taxon>
    </lineage>
</organism>
<dbReference type="EMBL" id="JAVDQD010000006">
    <property type="protein sequence ID" value="MDR6240870.1"/>
    <property type="molecule type" value="Genomic_DNA"/>
</dbReference>
<keyword evidence="2" id="KW-1185">Reference proteome</keyword>
<evidence type="ECO:0008006" key="3">
    <source>
        <dbReference type="Google" id="ProtNLM"/>
    </source>
</evidence>
<sequence>MIDENYKLIGIVTDLKDYKLAWNINQETYLKLIKTQDFSSQTEEKPFSFSRFKHMDDRSVVTLVKNKSYSSDEGSKFLLHDLRQFNFFMLIDGWVSEEKLNNFISQLKQNSSINFIKILDLSKINSQEILIV</sequence>
<dbReference type="Proteomes" id="UP001185092">
    <property type="component" value="Unassembled WGS sequence"/>
</dbReference>
<evidence type="ECO:0000313" key="2">
    <source>
        <dbReference type="Proteomes" id="UP001185092"/>
    </source>
</evidence>
<dbReference type="InterPro" id="IPR047690">
    <property type="entry name" value="IPExxxVDY_fam"/>
</dbReference>